<dbReference type="InterPro" id="IPR028994">
    <property type="entry name" value="Integrin_alpha_N"/>
</dbReference>
<dbReference type="EMBL" id="UINC01086270">
    <property type="protein sequence ID" value="SVC34579.1"/>
    <property type="molecule type" value="Genomic_DNA"/>
</dbReference>
<reference evidence="2" key="1">
    <citation type="submission" date="2018-05" db="EMBL/GenBank/DDBJ databases">
        <authorList>
            <person name="Lanie J.A."/>
            <person name="Ng W.-L."/>
            <person name="Kazmierczak K.M."/>
            <person name="Andrzejewski T.M."/>
            <person name="Davidsen T.M."/>
            <person name="Wayne K.J."/>
            <person name="Tettelin H."/>
            <person name="Glass J.I."/>
            <person name="Rusch D."/>
            <person name="Podicherti R."/>
            <person name="Tsui H.-C.T."/>
            <person name="Winkler M.E."/>
        </authorList>
    </citation>
    <scope>NUCLEOTIDE SEQUENCE</scope>
</reference>
<dbReference type="SUPFAM" id="SSF69318">
    <property type="entry name" value="Integrin alpha N-terminal domain"/>
    <property type="match status" value="1"/>
</dbReference>
<sequence length="116" mass="12926">MYNIRVSKFLWTFAFFALSGCSGAGQAEWQEAFPTFTKHTIAELDGGSYAVAFDVDRDGMEDIVAFPGGTEGDLMWFKNPTWEKFNITTQTERLINMAPYDVDGDGDLDIATASEF</sequence>
<evidence type="ECO:0008006" key="3">
    <source>
        <dbReference type="Google" id="ProtNLM"/>
    </source>
</evidence>
<evidence type="ECO:0000313" key="2">
    <source>
        <dbReference type="EMBL" id="SVC34579.1"/>
    </source>
</evidence>
<gene>
    <name evidence="2" type="ORF">METZ01_LOCUS287433</name>
</gene>
<feature type="non-terminal residue" evidence="2">
    <location>
        <position position="116"/>
    </location>
</feature>
<evidence type="ECO:0000256" key="1">
    <source>
        <dbReference type="ARBA" id="ARBA00022729"/>
    </source>
</evidence>
<dbReference type="Pfam" id="PF13517">
    <property type="entry name" value="FG-GAP_3"/>
    <property type="match status" value="1"/>
</dbReference>
<dbReference type="AlphaFoldDB" id="A0A382LD57"/>
<organism evidence="2">
    <name type="scientific">marine metagenome</name>
    <dbReference type="NCBI Taxonomy" id="408172"/>
    <lineage>
        <taxon>unclassified sequences</taxon>
        <taxon>metagenomes</taxon>
        <taxon>ecological metagenomes</taxon>
    </lineage>
</organism>
<dbReference type="PROSITE" id="PS51257">
    <property type="entry name" value="PROKAR_LIPOPROTEIN"/>
    <property type="match status" value="1"/>
</dbReference>
<name>A0A382LD57_9ZZZZ</name>
<protein>
    <recommendedName>
        <fullName evidence="3">VCBS repeat-containing protein</fullName>
    </recommendedName>
</protein>
<keyword evidence="1" id="KW-0732">Signal</keyword>
<dbReference type="InterPro" id="IPR013517">
    <property type="entry name" value="FG-GAP"/>
</dbReference>
<proteinExistence type="predicted"/>
<accession>A0A382LD57</accession>